<dbReference type="PRINTS" id="PR00420">
    <property type="entry name" value="RNGMNOXGNASE"/>
</dbReference>
<feature type="transmembrane region" description="Helical" evidence="6">
    <location>
        <begin position="752"/>
        <end position="777"/>
    </location>
</feature>
<dbReference type="InterPro" id="IPR050562">
    <property type="entry name" value="FAD_mOase_fung"/>
</dbReference>
<comment type="cofactor">
    <cofactor evidence="1">
        <name>FAD</name>
        <dbReference type="ChEBI" id="CHEBI:57692"/>
    </cofactor>
</comment>
<evidence type="ECO:0000256" key="6">
    <source>
        <dbReference type="SAM" id="Phobius"/>
    </source>
</evidence>
<sequence>MSGGGGKDFRVLIAGGSIAGLSLALALERAGVDFLVLEAHPQVAPQVGASIAVLPSGFRVLDQLGCYADVVGLVNCTIDNFIIRDAGGGELIRVEHLEEHLMQRHGYPMIFFERRMVIDVLYKHIRQKDKVLTSRRVVGFKQDEHGVAVECQDGAIYHGSILIGADGIHSTVARQISQLNGSPKKGLPVQYRCLFGISDKVPGIEEDTMHHVTNYSSSLFAASGPNDRTYWCLFTNLGDTYHGDALPPYGEEDEAETVRVHGADAVTETVKFSDLYERRLTSVSTPLHEGVLEKWYDRRCLVVGDAFNPIIGLGGMSALETTATLTNNLLALLKSSPSPTRAEIESVFAQTHKSRQPRAKALVDVSTQTQHRFAMETPWLRFMNRYFFPAKGSRSALRLLSEAYPGATSLDKPREGTPTTGKSEALPAWLPKPTARALPYEDELFRAPAPRTAFGSLMTTVTLVGLGLLGVQLLLHTALTNGTFRLVDEAVWQRSVEVSGKGMMELKALFGPESLFYGLGELLTTLVAVFLPLVAEDVRDVPSLERKLHAGYFLVAVFLPILAVILVEGSRKRNTWSLIWSPSIWLALAQLFGLGLIMPLYVLAFYRSSGPTAYWMPAERSVPERFSKAALPALALGFLAPSALLATPMLSTAAQEYAQPIIAFWQVTPVLTSWLAEAIAKYLVRPSAEGKQKAVEDYSGLDMAGLNRLYNAVFFVAGVTHTAVLLSVVWFARLSVVGIFIPRQTVTPVASIVEGVGIFIKYDLLLTVAATIVWCVINLVEMRRVGIIGGSTLKRVGWLMAGCAAVGPGAVLIALWKWREKRTAKPELKA</sequence>
<feature type="domain" description="FAD-binding" evidence="7">
    <location>
        <begin position="9"/>
        <end position="364"/>
    </location>
</feature>
<evidence type="ECO:0000256" key="1">
    <source>
        <dbReference type="ARBA" id="ARBA00001974"/>
    </source>
</evidence>
<keyword evidence="6" id="KW-0472">Membrane</keyword>
<feature type="transmembrane region" description="Helical" evidence="6">
    <location>
        <begin position="514"/>
        <end position="535"/>
    </location>
</feature>
<keyword evidence="3" id="KW-0285">Flavoprotein</keyword>
<feature type="transmembrane region" description="Helical" evidence="6">
    <location>
        <begin position="709"/>
        <end position="732"/>
    </location>
</feature>
<keyword evidence="5" id="KW-0560">Oxidoreductase</keyword>
<organism evidence="8 9">
    <name type="scientific">Diaporthe australafricana</name>
    <dbReference type="NCBI Taxonomy" id="127596"/>
    <lineage>
        <taxon>Eukaryota</taxon>
        <taxon>Fungi</taxon>
        <taxon>Dikarya</taxon>
        <taxon>Ascomycota</taxon>
        <taxon>Pezizomycotina</taxon>
        <taxon>Sordariomycetes</taxon>
        <taxon>Sordariomycetidae</taxon>
        <taxon>Diaporthales</taxon>
        <taxon>Diaporthaceae</taxon>
        <taxon>Diaporthe</taxon>
    </lineage>
</organism>
<keyword evidence="6" id="KW-1133">Transmembrane helix</keyword>
<protein>
    <recommendedName>
        <fullName evidence="7">FAD-binding domain-containing protein</fullName>
    </recommendedName>
</protein>
<evidence type="ECO:0000313" key="9">
    <source>
        <dbReference type="Proteomes" id="UP001583177"/>
    </source>
</evidence>
<dbReference type="Gene3D" id="3.50.50.60">
    <property type="entry name" value="FAD/NAD(P)-binding domain"/>
    <property type="match status" value="1"/>
</dbReference>
<evidence type="ECO:0000256" key="2">
    <source>
        <dbReference type="ARBA" id="ARBA00007992"/>
    </source>
</evidence>
<proteinExistence type="inferred from homology"/>
<evidence type="ECO:0000313" key="8">
    <source>
        <dbReference type="EMBL" id="KAL1872096.1"/>
    </source>
</evidence>
<dbReference type="PANTHER" id="PTHR47356">
    <property type="entry name" value="FAD-DEPENDENT MONOOXYGENASE ASQG-RELATED"/>
    <property type="match status" value="1"/>
</dbReference>
<name>A0ABR3X8M6_9PEZI</name>
<comment type="caution">
    <text evidence="8">The sequence shown here is derived from an EMBL/GenBank/DDBJ whole genome shotgun (WGS) entry which is preliminary data.</text>
</comment>
<gene>
    <name evidence="8" type="ORF">Daus18300_004465</name>
</gene>
<dbReference type="InterPro" id="IPR036188">
    <property type="entry name" value="FAD/NAD-bd_sf"/>
</dbReference>
<keyword evidence="4" id="KW-0274">FAD</keyword>
<accession>A0ABR3X8M6</accession>
<evidence type="ECO:0000256" key="4">
    <source>
        <dbReference type="ARBA" id="ARBA00022827"/>
    </source>
</evidence>
<dbReference type="InterPro" id="IPR002938">
    <property type="entry name" value="FAD-bd"/>
</dbReference>
<feature type="transmembrane region" description="Helical" evidence="6">
    <location>
        <begin position="579"/>
        <end position="606"/>
    </location>
</feature>
<comment type="similarity">
    <text evidence="2">Belongs to the paxM FAD-dependent monooxygenase family.</text>
</comment>
<keyword evidence="6" id="KW-0812">Transmembrane</keyword>
<feature type="transmembrane region" description="Helical" evidence="6">
    <location>
        <begin position="453"/>
        <end position="475"/>
    </location>
</feature>
<dbReference type="Pfam" id="PF01494">
    <property type="entry name" value="FAD_binding_3"/>
    <property type="match status" value="1"/>
</dbReference>
<feature type="transmembrane region" description="Helical" evidence="6">
    <location>
        <begin position="798"/>
        <end position="818"/>
    </location>
</feature>
<dbReference type="SUPFAM" id="SSF51905">
    <property type="entry name" value="FAD/NAD(P)-binding domain"/>
    <property type="match status" value="1"/>
</dbReference>
<feature type="transmembrane region" description="Helical" evidence="6">
    <location>
        <begin position="550"/>
        <end position="567"/>
    </location>
</feature>
<dbReference type="Proteomes" id="UP001583177">
    <property type="component" value="Unassembled WGS sequence"/>
</dbReference>
<evidence type="ECO:0000259" key="7">
    <source>
        <dbReference type="Pfam" id="PF01494"/>
    </source>
</evidence>
<dbReference type="EMBL" id="JAWRVE010000030">
    <property type="protein sequence ID" value="KAL1872096.1"/>
    <property type="molecule type" value="Genomic_DNA"/>
</dbReference>
<evidence type="ECO:0000256" key="5">
    <source>
        <dbReference type="ARBA" id="ARBA00023002"/>
    </source>
</evidence>
<keyword evidence="9" id="KW-1185">Reference proteome</keyword>
<evidence type="ECO:0000256" key="3">
    <source>
        <dbReference type="ARBA" id="ARBA00022630"/>
    </source>
</evidence>
<dbReference type="PANTHER" id="PTHR47356:SF2">
    <property type="entry name" value="FAD-BINDING DOMAIN-CONTAINING PROTEIN-RELATED"/>
    <property type="match status" value="1"/>
</dbReference>
<reference evidence="8 9" key="1">
    <citation type="journal article" date="2024" name="IMA Fungus">
        <title>IMA Genome - F19 : A genome assembly and annotation guide to empower mycologists, including annotated draft genome sequences of Ceratocystis pirilliformis, Diaporthe australafricana, Fusarium ophioides, Paecilomyces lecythidis, and Sporothrix stenoceras.</title>
        <authorList>
            <person name="Aylward J."/>
            <person name="Wilson A.M."/>
            <person name="Visagie C.M."/>
            <person name="Spraker J."/>
            <person name="Barnes I."/>
            <person name="Buitendag C."/>
            <person name="Ceriani C."/>
            <person name="Del Mar Angel L."/>
            <person name="du Plessis D."/>
            <person name="Fuchs T."/>
            <person name="Gasser K."/>
            <person name="Kramer D."/>
            <person name="Li W."/>
            <person name="Munsamy K."/>
            <person name="Piso A."/>
            <person name="Price J.L."/>
            <person name="Sonnekus B."/>
            <person name="Thomas C."/>
            <person name="van der Nest A."/>
            <person name="van Dijk A."/>
            <person name="van Heerden A."/>
            <person name="van Vuuren N."/>
            <person name="Yilmaz N."/>
            <person name="Duong T.A."/>
            <person name="van der Merwe N.A."/>
            <person name="Wingfield M.J."/>
            <person name="Wingfield B.D."/>
        </authorList>
    </citation>
    <scope>NUCLEOTIDE SEQUENCE [LARGE SCALE GENOMIC DNA]</scope>
    <source>
        <strain evidence="8 9">CMW 18300</strain>
    </source>
</reference>